<evidence type="ECO:0000256" key="1">
    <source>
        <dbReference type="ARBA" id="ARBA00004370"/>
    </source>
</evidence>
<dbReference type="Pfam" id="PF03351">
    <property type="entry name" value="DOMON"/>
    <property type="match status" value="1"/>
</dbReference>
<reference evidence="11 12" key="1">
    <citation type="journal article" date="2018" name="Science">
        <title>The opium poppy genome and morphinan production.</title>
        <authorList>
            <person name="Guo L."/>
            <person name="Winzer T."/>
            <person name="Yang X."/>
            <person name="Li Y."/>
            <person name="Ning Z."/>
            <person name="He Z."/>
            <person name="Teodor R."/>
            <person name="Lu Y."/>
            <person name="Bowser T.A."/>
            <person name="Graham I.A."/>
            <person name="Ye K."/>
        </authorList>
    </citation>
    <scope>NUCLEOTIDE SEQUENCE [LARGE SCALE GENOMIC DNA]</scope>
    <source>
        <strain evidence="12">cv. HN1</strain>
        <tissue evidence="11">Leaves</tissue>
    </source>
</reference>
<sequence length="437" mass="49957">MIVIRYQHRRIIDGISKPQIDNNHHQQLCFDYTATTMEKSNPKKISYLRFLLVFVVALILVWEQKNSPVVAEYDDEDTHDCCNCNRNLSRFLPSRYKHFTNMTCADLWSPFTLRYFKSEDHILTVIVSAAYTHGWVAMGFSPTGVMAGSSAMVGWIGEHNKASIKQYYLEEALELMVKPDQGNLNLTHVKPAVVLYRSTIYLAFQMHFGSRKSHQFILLAYSDKTPVDDRLKEHIERTTITFDFSQGSFSDAVQNLQDSVMTFKNSHRISSIFGWGALLPAGAIISRYFRHHDPLWYYLHASIQSMGSIFVLVTMLAGELLYREDEPDIWLHRAFGYLTLVLCILQVLAFVKRPSLDSKMRWYWNCYHALVGRTALFLGALNIVIGLQIGGSSTPWKVGYGVLLGVILVTVVILEALTWLGKPVKVRSPAFKTNLNR</sequence>
<dbReference type="SMART" id="SM00664">
    <property type="entry name" value="DoH"/>
    <property type="match status" value="1"/>
</dbReference>
<keyword evidence="6 8" id="KW-1133">Transmembrane helix</keyword>
<dbReference type="Gramene" id="RZC56551">
    <property type="protein sequence ID" value="RZC56551"/>
    <property type="gene ID" value="C5167_015400"/>
</dbReference>
<feature type="transmembrane region" description="Helical" evidence="8">
    <location>
        <begin position="272"/>
        <end position="289"/>
    </location>
</feature>
<dbReference type="SMART" id="SM00665">
    <property type="entry name" value="B561"/>
    <property type="match status" value="1"/>
</dbReference>
<dbReference type="Gene3D" id="1.20.120.1770">
    <property type="match status" value="1"/>
</dbReference>
<dbReference type="CDD" id="cd08760">
    <property type="entry name" value="Cyt_b561_FRRS1_like"/>
    <property type="match status" value="1"/>
</dbReference>
<evidence type="ECO:0000259" key="9">
    <source>
        <dbReference type="PROSITE" id="PS50836"/>
    </source>
</evidence>
<dbReference type="AlphaFoldDB" id="A0A4Y7J9E4"/>
<dbReference type="CDD" id="cd09631">
    <property type="entry name" value="DOMON_DOH"/>
    <property type="match status" value="1"/>
</dbReference>
<keyword evidence="7 8" id="KW-0472">Membrane</keyword>
<keyword evidence="5" id="KW-0249">Electron transport</keyword>
<feature type="transmembrane region" description="Helical" evidence="8">
    <location>
        <begin position="363"/>
        <end position="386"/>
    </location>
</feature>
<feature type="transmembrane region" description="Helical" evidence="8">
    <location>
        <begin position="330"/>
        <end position="351"/>
    </location>
</feature>
<dbReference type="PANTHER" id="PTHR23130:SF115">
    <property type="entry name" value="OS01G0680900 PROTEIN"/>
    <property type="match status" value="1"/>
</dbReference>
<evidence type="ECO:0000313" key="12">
    <source>
        <dbReference type="Proteomes" id="UP000316621"/>
    </source>
</evidence>
<evidence type="ECO:0000256" key="4">
    <source>
        <dbReference type="ARBA" id="ARBA00022729"/>
    </source>
</evidence>
<accession>A0A4Y7J9E4</accession>
<dbReference type="PROSITE" id="PS50939">
    <property type="entry name" value="CYTOCHROME_B561"/>
    <property type="match status" value="1"/>
</dbReference>
<dbReference type="PANTHER" id="PTHR23130">
    <property type="entry name" value="CYTOCHROME B561 AND DOMON DOMAIN-CONTAINING PROTEIN"/>
    <property type="match status" value="1"/>
</dbReference>
<dbReference type="OMA" id="RYAREYD"/>
<gene>
    <name evidence="11" type="ORF">C5167_015400</name>
</gene>
<feature type="transmembrane region" description="Helical" evidence="8">
    <location>
        <begin position="398"/>
        <end position="420"/>
    </location>
</feature>
<organism evidence="11 12">
    <name type="scientific">Papaver somniferum</name>
    <name type="common">Opium poppy</name>
    <dbReference type="NCBI Taxonomy" id="3469"/>
    <lineage>
        <taxon>Eukaryota</taxon>
        <taxon>Viridiplantae</taxon>
        <taxon>Streptophyta</taxon>
        <taxon>Embryophyta</taxon>
        <taxon>Tracheophyta</taxon>
        <taxon>Spermatophyta</taxon>
        <taxon>Magnoliopsida</taxon>
        <taxon>Ranunculales</taxon>
        <taxon>Papaveraceae</taxon>
        <taxon>Papaveroideae</taxon>
        <taxon>Papaver</taxon>
    </lineage>
</organism>
<dbReference type="GO" id="GO:0016020">
    <property type="term" value="C:membrane"/>
    <property type="evidence" value="ECO:0007669"/>
    <property type="project" value="UniProtKB-SubCell"/>
</dbReference>
<dbReference type="EMBL" id="CM010717">
    <property type="protein sequence ID" value="RZC56551.1"/>
    <property type="molecule type" value="Genomic_DNA"/>
</dbReference>
<dbReference type="InterPro" id="IPR006593">
    <property type="entry name" value="Cyt_b561/ferric_Rdtase_TM"/>
</dbReference>
<comment type="subcellular location">
    <subcellularLocation>
        <location evidence="1">Membrane</location>
    </subcellularLocation>
</comment>
<dbReference type="InterPro" id="IPR045266">
    <property type="entry name" value="DOH_DOMON"/>
</dbReference>
<evidence type="ECO:0000256" key="3">
    <source>
        <dbReference type="ARBA" id="ARBA00022692"/>
    </source>
</evidence>
<evidence type="ECO:0000256" key="8">
    <source>
        <dbReference type="SAM" id="Phobius"/>
    </source>
</evidence>
<protein>
    <recommendedName>
        <fullName evidence="13">Cytochrome b561 domain-containing protein</fullName>
    </recommendedName>
</protein>
<keyword evidence="12" id="KW-1185">Reference proteome</keyword>
<evidence type="ECO:0000256" key="2">
    <source>
        <dbReference type="ARBA" id="ARBA00022448"/>
    </source>
</evidence>
<dbReference type="Proteomes" id="UP000316621">
    <property type="component" value="Chromosome 3"/>
</dbReference>
<dbReference type="PROSITE" id="PS50836">
    <property type="entry name" value="DOMON"/>
    <property type="match status" value="1"/>
</dbReference>
<evidence type="ECO:0000256" key="5">
    <source>
        <dbReference type="ARBA" id="ARBA00022982"/>
    </source>
</evidence>
<evidence type="ECO:0000313" key="11">
    <source>
        <dbReference type="EMBL" id="RZC56551.1"/>
    </source>
</evidence>
<keyword evidence="2" id="KW-0813">Transport</keyword>
<dbReference type="OrthoDB" id="19261at2759"/>
<evidence type="ECO:0000256" key="6">
    <source>
        <dbReference type="ARBA" id="ARBA00022989"/>
    </source>
</evidence>
<name>A0A4Y7J9E4_PAPSO</name>
<dbReference type="STRING" id="3469.A0A4Y7J9E4"/>
<feature type="domain" description="DOMON" evidence="9">
    <location>
        <begin position="109"/>
        <end position="247"/>
    </location>
</feature>
<evidence type="ECO:0000256" key="7">
    <source>
        <dbReference type="ARBA" id="ARBA00023136"/>
    </source>
</evidence>
<keyword evidence="3 8" id="KW-0812">Transmembrane</keyword>
<keyword evidence="4" id="KW-0732">Signal</keyword>
<evidence type="ECO:0008006" key="13">
    <source>
        <dbReference type="Google" id="ProtNLM"/>
    </source>
</evidence>
<feature type="domain" description="Cytochrome b561" evidence="10">
    <location>
        <begin position="228"/>
        <end position="423"/>
    </location>
</feature>
<evidence type="ECO:0000259" key="10">
    <source>
        <dbReference type="PROSITE" id="PS50939"/>
    </source>
</evidence>
<feature type="transmembrane region" description="Helical" evidence="8">
    <location>
        <begin position="296"/>
        <end position="318"/>
    </location>
</feature>
<dbReference type="InterPro" id="IPR005018">
    <property type="entry name" value="DOMON_domain"/>
</dbReference>
<proteinExistence type="predicted"/>
<feature type="transmembrane region" description="Helical" evidence="8">
    <location>
        <begin position="46"/>
        <end position="62"/>
    </location>
</feature>